<evidence type="ECO:0000313" key="5">
    <source>
        <dbReference type="Proteomes" id="UP000886657"/>
    </source>
</evidence>
<organism evidence="4 5">
    <name type="scientific">Candidatus Geothrix skivensis</name>
    <dbReference type="NCBI Taxonomy" id="2954439"/>
    <lineage>
        <taxon>Bacteria</taxon>
        <taxon>Pseudomonadati</taxon>
        <taxon>Acidobacteriota</taxon>
        <taxon>Holophagae</taxon>
        <taxon>Holophagales</taxon>
        <taxon>Holophagaceae</taxon>
        <taxon>Geothrix</taxon>
    </lineage>
</organism>
<reference evidence="4" key="1">
    <citation type="submission" date="2020-10" db="EMBL/GenBank/DDBJ databases">
        <title>Connecting structure to function with the recovery of over 1000 high-quality activated sludge metagenome-assembled genomes encoding full-length rRNA genes using long-read sequencing.</title>
        <authorList>
            <person name="Singleton C.M."/>
            <person name="Petriglieri F."/>
            <person name="Kristensen J.M."/>
            <person name="Kirkegaard R.H."/>
            <person name="Michaelsen T.Y."/>
            <person name="Andersen M.H."/>
            <person name="Karst S.M."/>
            <person name="Dueholm M.S."/>
            <person name="Nielsen P.H."/>
            <person name="Albertsen M."/>
        </authorList>
    </citation>
    <scope>NUCLEOTIDE SEQUENCE</scope>
    <source>
        <strain evidence="4">Skiv_18-Q3-R9-52_MAXAC.067</strain>
    </source>
</reference>
<dbReference type="SUPFAM" id="SSF109604">
    <property type="entry name" value="HD-domain/PDEase-like"/>
    <property type="match status" value="1"/>
</dbReference>
<dbReference type="Proteomes" id="UP000886657">
    <property type="component" value="Unassembled WGS sequence"/>
</dbReference>
<proteinExistence type="predicted"/>
<dbReference type="GO" id="GO:0000160">
    <property type="term" value="P:phosphorelay signal transduction system"/>
    <property type="evidence" value="ECO:0007669"/>
    <property type="project" value="InterPro"/>
</dbReference>
<evidence type="ECO:0000313" key="4">
    <source>
        <dbReference type="EMBL" id="MBK9797090.1"/>
    </source>
</evidence>
<dbReference type="Gene3D" id="1.10.3210.10">
    <property type="entry name" value="Hypothetical protein af1432"/>
    <property type="match status" value="1"/>
</dbReference>
<dbReference type="Pfam" id="PF00072">
    <property type="entry name" value="Response_reg"/>
    <property type="match status" value="1"/>
</dbReference>
<dbReference type="Gene3D" id="3.40.50.2300">
    <property type="match status" value="1"/>
</dbReference>
<dbReference type="PROSITE" id="PS50110">
    <property type="entry name" value="RESPONSE_REGULATORY"/>
    <property type="match status" value="1"/>
</dbReference>
<dbReference type="EMBL" id="JADKIO010000008">
    <property type="protein sequence ID" value="MBK9797090.1"/>
    <property type="molecule type" value="Genomic_DNA"/>
</dbReference>
<dbReference type="InterPro" id="IPR001789">
    <property type="entry name" value="Sig_transdc_resp-reg_receiver"/>
</dbReference>
<dbReference type="InterPro" id="IPR052340">
    <property type="entry name" value="RNase_Y/CdgJ"/>
</dbReference>
<dbReference type="InterPro" id="IPR013976">
    <property type="entry name" value="HDOD"/>
</dbReference>
<evidence type="ECO:0000259" key="2">
    <source>
        <dbReference type="PROSITE" id="PS50110"/>
    </source>
</evidence>
<accession>A0A9D7XM32</accession>
<comment type="caution">
    <text evidence="4">The sequence shown here is derived from an EMBL/GenBank/DDBJ whole genome shotgun (WGS) entry which is preliminary data.</text>
</comment>
<dbReference type="PROSITE" id="PS51833">
    <property type="entry name" value="HDOD"/>
    <property type="match status" value="1"/>
</dbReference>
<dbReference type="AlphaFoldDB" id="A0A9D7XM32"/>
<feature type="domain" description="Response regulatory" evidence="2">
    <location>
        <begin position="2"/>
        <end position="117"/>
    </location>
</feature>
<dbReference type="PANTHER" id="PTHR33525:SF3">
    <property type="entry name" value="RIBONUCLEASE Y"/>
    <property type="match status" value="1"/>
</dbReference>
<comment type="caution">
    <text evidence="1">Lacks conserved residue(s) required for the propagation of feature annotation.</text>
</comment>
<dbReference type="InterPro" id="IPR011006">
    <property type="entry name" value="CheY-like_superfamily"/>
</dbReference>
<protein>
    <submittedName>
        <fullName evidence="4">HDOD domain-containing protein</fullName>
    </submittedName>
</protein>
<dbReference type="Pfam" id="PF08668">
    <property type="entry name" value="HDOD"/>
    <property type="match status" value="1"/>
</dbReference>
<gene>
    <name evidence="4" type="ORF">IPP58_11440</name>
</gene>
<evidence type="ECO:0000259" key="3">
    <source>
        <dbReference type="PROSITE" id="PS51833"/>
    </source>
</evidence>
<evidence type="ECO:0000256" key="1">
    <source>
        <dbReference type="PROSITE-ProRule" id="PRU00169"/>
    </source>
</evidence>
<dbReference type="SMART" id="SM00448">
    <property type="entry name" value="REC"/>
    <property type="match status" value="1"/>
</dbReference>
<dbReference type="SUPFAM" id="SSF52172">
    <property type="entry name" value="CheY-like"/>
    <property type="match status" value="1"/>
</dbReference>
<name>A0A9D7XM32_9BACT</name>
<dbReference type="PANTHER" id="PTHR33525">
    <property type="match status" value="1"/>
</dbReference>
<sequence length="395" mass="43134">MRILLVDGDEAFLQQIRRAFWKRHRAWEVLLAPSGALALELLARDPVDILITETQLPDMDGAELLRRVRELQPGTVRIALASDGVAEWAEREEGDLHRLFPKPLGADFLMGVVDSLSIEDDETNVRAVRAFVGGLGRIPSLPSLYSELVALLQREDAGMADVARLIRRDLGMASQVLKLANSVHCASNRPVTEIGQAVAMLGVDSLRSLVLFRGIISSFDSPRPQGLDLEKLWFHSFEVATGVRQLAVLEGFTQLADLAFSTGLLHDIGLVVLATEPAGRYRAILEKAQTTRVPLAVLEHDTYGVDHAQVGAHLLNLWGLPPTFCRPVREHHAPPEGGEGFPLSAALHVADARHGGGKTAGIFADGRWGLHPHVLGDPQRFARWKACLAADRAPI</sequence>
<feature type="domain" description="HDOD" evidence="3">
    <location>
        <begin position="138"/>
        <end position="334"/>
    </location>
</feature>